<protein>
    <submittedName>
        <fullName evidence="2">Uncharacterized protein</fullName>
    </submittedName>
</protein>
<comment type="caution">
    <text evidence="2">The sequence shown here is derived from an EMBL/GenBank/DDBJ whole genome shotgun (WGS) entry which is preliminary data.</text>
</comment>
<feature type="region of interest" description="Disordered" evidence="1">
    <location>
        <begin position="21"/>
        <end position="153"/>
    </location>
</feature>
<evidence type="ECO:0000313" key="3">
    <source>
        <dbReference type="Proteomes" id="UP001301769"/>
    </source>
</evidence>
<sequence>MDFVEDFLSVKNFADAHREFTKQRAQNFPKSTIKKSNALPGRRPKKPLATSSSTPAAESLRSGVTVKSLPSCAPRPVARGPGSKPRDDENAKPAPYWPPHQPGPSGSGHIRRPDGREVADSQAESESDSNHRVATPPSGGSSGVSYFGPQTLP</sequence>
<name>A0AAN6YIC8_9PEZI</name>
<reference evidence="2" key="1">
    <citation type="journal article" date="2023" name="Mol. Phylogenet. Evol.">
        <title>Genome-scale phylogeny and comparative genomics of the fungal order Sordariales.</title>
        <authorList>
            <person name="Hensen N."/>
            <person name="Bonometti L."/>
            <person name="Westerberg I."/>
            <person name="Brannstrom I.O."/>
            <person name="Guillou S."/>
            <person name="Cros-Aarteil S."/>
            <person name="Calhoun S."/>
            <person name="Haridas S."/>
            <person name="Kuo A."/>
            <person name="Mondo S."/>
            <person name="Pangilinan J."/>
            <person name="Riley R."/>
            <person name="LaButti K."/>
            <person name="Andreopoulos B."/>
            <person name="Lipzen A."/>
            <person name="Chen C."/>
            <person name="Yan M."/>
            <person name="Daum C."/>
            <person name="Ng V."/>
            <person name="Clum A."/>
            <person name="Steindorff A."/>
            <person name="Ohm R.A."/>
            <person name="Martin F."/>
            <person name="Silar P."/>
            <person name="Natvig D.O."/>
            <person name="Lalanne C."/>
            <person name="Gautier V."/>
            <person name="Ament-Velasquez S.L."/>
            <person name="Kruys A."/>
            <person name="Hutchinson M.I."/>
            <person name="Powell A.J."/>
            <person name="Barry K."/>
            <person name="Miller A.N."/>
            <person name="Grigoriev I.V."/>
            <person name="Debuchy R."/>
            <person name="Gladieux P."/>
            <person name="Hiltunen Thoren M."/>
            <person name="Johannesson H."/>
        </authorList>
    </citation>
    <scope>NUCLEOTIDE SEQUENCE</scope>
    <source>
        <strain evidence="2">PSN293</strain>
    </source>
</reference>
<dbReference type="EMBL" id="MU858046">
    <property type="protein sequence ID" value="KAK4219859.1"/>
    <property type="molecule type" value="Genomic_DNA"/>
</dbReference>
<evidence type="ECO:0000313" key="2">
    <source>
        <dbReference type="EMBL" id="KAK4219859.1"/>
    </source>
</evidence>
<reference evidence="2" key="2">
    <citation type="submission" date="2023-05" db="EMBL/GenBank/DDBJ databases">
        <authorList>
            <consortium name="Lawrence Berkeley National Laboratory"/>
            <person name="Steindorff A."/>
            <person name="Hensen N."/>
            <person name="Bonometti L."/>
            <person name="Westerberg I."/>
            <person name="Brannstrom I.O."/>
            <person name="Guillou S."/>
            <person name="Cros-Aarteil S."/>
            <person name="Calhoun S."/>
            <person name="Haridas S."/>
            <person name="Kuo A."/>
            <person name="Mondo S."/>
            <person name="Pangilinan J."/>
            <person name="Riley R."/>
            <person name="Labutti K."/>
            <person name="Andreopoulos B."/>
            <person name="Lipzen A."/>
            <person name="Chen C."/>
            <person name="Yanf M."/>
            <person name="Daum C."/>
            <person name="Ng V."/>
            <person name="Clum A."/>
            <person name="Ohm R."/>
            <person name="Martin F."/>
            <person name="Silar P."/>
            <person name="Natvig D."/>
            <person name="Lalanne C."/>
            <person name="Gautier V."/>
            <person name="Ament-Velasquez S.L."/>
            <person name="Kruys A."/>
            <person name="Hutchinson M.I."/>
            <person name="Powell A.J."/>
            <person name="Barry K."/>
            <person name="Miller A.N."/>
            <person name="Grigoriev I.V."/>
            <person name="Debuchy R."/>
            <person name="Gladieux P."/>
            <person name="Thoren M.H."/>
            <person name="Johannesson H."/>
        </authorList>
    </citation>
    <scope>NUCLEOTIDE SEQUENCE</scope>
    <source>
        <strain evidence="2">PSN293</strain>
    </source>
</reference>
<dbReference type="Proteomes" id="UP001301769">
    <property type="component" value="Unassembled WGS sequence"/>
</dbReference>
<gene>
    <name evidence="2" type="ORF">QBC37DRAFT_367463</name>
</gene>
<organism evidence="2 3">
    <name type="scientific">Rhypophila decipiens</name>
    <dbReference type="NCBI Taxonomy" id="261697"/>
    <lineage>
        <taxon>Eukaryota</taxon>
        <taxon>Fungi</taxon>
        <taxon>Dikarya</taxon>
        <taxon>Ascomycota</taxon>
        <taxon>Pezizomycotina</taxon>
        <taxon>Sordariomycetes</taxon>
        <taxon>Sordariomycetidae</taxon>
        <taxon>Sordariales</taxon>
        <taxon>Naviculisporaceae</taxon>
        <taxon>Rhypophila</taxon>
    </lineage>
</organism>
<keyword evidence="3" id="KW-1185">Reference proteome</keyword>
<accession>A0AAN6YIC8</accession>
<dbReference type="AlphaFoldDB" id="A0AAN6YIC8"/>
<proteinExistence type="predicted"/>
<evidence type="ECO:0000256" key="1">
    <source>
        <dbReference type="SAM" id="MobiDB-lite"/>
    </source>
</evidence>